<evidence type="ECO:0000313" key="2">
    <source>
        <dbReference type="EMBL" id="VDO05404.1"/>
    </source>
</evidence>
<evidence type="ECO:0000256" key="1">
    <source>
        <dbReference type="SAM" id="MobiDB-lite"/>
    </source>
</evidence>
<evidence type="ECO:0000313" key="4">
    <source>
        <dbReference type="WBParaSite" id="HPLM_0000043801-mRNA-1"/>
    </source>
</evidence>
<name>A0A0N4VT21_HAEPC</name>
<protein>
    <submittedName>
        <fullName evidence="4">Type III secretion effector protein</fullName>
    </submittedName>
</protein>
<dbReference type="Proteomes" id="UP000268014">
    <property type="component" value="Unassembled WGS sequence"/>
</dbReference>
<feature type="compositionally biased region" description="Pro residues" evidence="1">
    <location>
        <begin position="69"/>
        <end position="80"/>
    </location>
</feature>
<accession>A0A0N4VT21</accession>
<dbReference type="OMA" id="LINNCFY"/>
<feature type="region of interest" description="Disordered" evidence="1">
    <location>
        <begin position="1"/>
        <end position="92"/>
    </location>
</feature>
<reference evidence="4" key="1">
    <citation type="submission" date="2017-02" db="UniProtKB">
        <authorList>
            <consortium name="WormBaseParasite"/>
        </authorList>
    </citation>
    <scope>IDENTIFICATION</scope>
</reference>
<feature type="compositionally biased region" description="Low complexity" evidence="1">
    <location>
        <begin position="18"/>
        <end position="28"/>
    </location>
</feature>
<sequence length="122" mass="12715">MFSSLLSSARDILENASNQPPANAQQTRPQPPPQQTNAAGRQEGGGDLLSGILQAVGKSLSEGNQPPTQQAPPPPPPPPADHLADGNQSAKGFNIRPEDVALITKGLGVLGKLINNCFYSEL</sequence>
<dbReference type="EMBL" id="UZAF01000300">
    <property type="protein sequence ID" value="VDO05404.1"/>
    <property type="molecule type" value="Genomic_DNA"/>
</dbReference>
<dbReference type="WBParaSite" id="HPLM_0000043801-mRNA-1">
    <property type="protein sequence ID" value="HPLM_0000043801-mRNA-1"/>
    <property type="gene ID" value="HPLM_0000043801"/>
</dbReference>
<evidence type="ECO:0000313" key="3">
    <source>
        <dbReference type="Proteomes" id="UP000268014"/>
    </source>
</evidence>
<keyword evidence="3" id="KW-1185">Reference proteome</keyword>
<gene>
    <name evidence="2" type="ORF">HPLM_LOCUS439</name>
</gene>
<dbReference type="AlphaFoldDB" id="A0A0N4VT21"/>
<proteinExistence type="predicted"/>
<organism evidence="4">
    <name type="scientific">Haemonchus placei</name>
    <name type="common">Barber's pole worm</name>
    <dbReference type="NCBI Taxonomy" id="6290"/>
    <lineage>
        <taxon>Eukaryota</taxon>
        <taxon>Metazoa</taxon>
        <taxon>Ecdysozoa</taxon>
        <taxon>Nematoda</taxon>
        <taxon>Chromadorea</taxon>
        <taxon>Rhabditida</taxon>
        <taxon>Rhabditina</taxon>
        <taxon>Rhabditomorpha</taxon>
        <taxon>Strongyloidea</taxon>
        <taxon>Trichostrongylidae</taxon>
        <taxon>Haemonchus</taxon>
    </lineage>
</organism>
<reference evidence="2 3" key="2">
    <citation type="submission" date="2018-11" db="EMBL/GenBank/DDBJ databases">
        <authorList>
            <consortium name="Pathogen Informatics"/>
        </authorList>
    </citation>
    <scope>NUCLEOTIDE SEQUENCE [LARGE SCALE GENOMIC DNA]</scope>
    <source>
        <strain evidence="2 3">MHpl1</strain>
    </source>
</reference>